<dbReference type="EMBL" id="DVJP01000054">
    <property type="protein sequence ID" value="HIS76834.1"/>
    <property type="molecule type" value="Genomic_DNA"/>
</dbReference>
<feature type="domain" description="Methyltransferase type 11" evidence="1">
    <location>
        <begin position="54"/>
        <end position="140"/>
    </location>
</feature>
<dbReference type="GO" id="GO:0032259">
    <property type="term" value="P:methylation"/>
    <property type="evidence" value="ECO:0007669"/>
    <property type="project" value="UniProtKB-KW"/>
</dbReference>
<accession>A0A9D1FN91</accession>
<dbReference type="AlphaFoldDB" id="A0A9D1FN91"/>
<dbReference type="InterPro" id="IPR029063">
    <property type="entry name" value="SAM-dependent_MTases_sf"/>
</dbReference>
<evidence type="ECO:0000313" key="2">
    <source>
        <dbReference type="EMBL" id="HIS76834.1"/>
    </source>
</evidence>
<reference evidence="2" key="1">
    <citation type="submission" date="2020-10" db="EMBL/GenBank/DDBJ databases">
        <authorList>
            <person name="Gilroy R."/>
        </authorList>
    </citation>
    <scope>NUCLEOTIDE SEQUENCE</scope>
    <source>
        <strain evidence="2">CHK199-13235</strain>
    </source>
</reference>
<name>A0A9D1FN91_9FIRM</name>
<dbReference type="InterPro" id="IPR052939">
    <property type="entry name" value="23S_rRNA_MeTrnsfrase_RlmA"/>
</dbReference>
<protein>
    <submittedName>
        <fullName evidence="2">Class I SAM-dependent methyltransferase</fullName>
    </submittedName>
</protein>
<gene>
    <name evidence="2" type="ORF">IAB51_08505</name>
</gene>
<comment type="caution">
    <text evidence="2">The sequence shown here is derived from an EMBL/GenBank/DDBJ whole genome shotgun (WGS) entry which is preliminary data.</text>
</comment>
<sequence>MTRSECRLLCAAEEKAFYGGKGSTHLNGRWFSDSLPWDFQHMLRSRLTGRSVFLDLGSGSVSFLLSLDPAPGCAFYGEEDEGTAAILRQRFKPYGVEVRQVVDQKDLPFSDEKFDLVYTRNGRFDPSEVCRVLKKGGYFLTQQSGGIDGRFNGKLFPGWKETAGADDLNSMITRLEDAGFLVLKGQEARPEIRFRDVGALAYWIHAAGWQPLDFSVEKQEDAFWKLQQQLEQSGILSCREHQFAAEAQKI</sequence>
<dbReference type="InterPro" id="IPR013216">
    <property type="entry name" value="Methyltransf_11"/>
</dbReference>
<proteinExistence type="predicted"/>
<dbReference type="SUPFAM" id="SSF53335">
    <property type="entry name" value="S-adenosyl-L-methionine-dependent methyltransferases"/>
    <property type="match status" value="1"/>
</dbReference>
<dbReference type="PANTHER" id="PTHR43460:SF1">
    <property type="entry name" value="METHYLTRANSFERASE TYPE 11 DOMAIN-CONTAINING PROTEIN"/>
    <property type="match status" value="1"/>
</dbReference>
<reference evidence="2" key="2">
    <citation type="journal article" date="2021" name="PeerJ">
        <title>Extensive microbial diversity within the chicken gut microbiome revealed by metagenomics and culture.</title>
        <authorList>
            <person name="Gilroy R."/>
            <person name="Ravi A."/>
            <person name="Getino M."/>
            <person name="Pursley I."/>
            <person name="Horton D.L."/>
            <person name="Alikhan N.F."/>
            <person name="Baker D."/>
            <person name="Gharbi K."/>
            <person name="Hall N."/>
            <person name="Watson M."/>
            <person name="Adriaenssens E.M."/>
            <person name="Foster-Nyarko E."/>
            <person name="Jarju S."/>
            <person name="Secka A."/>
            <person name="Antonio M."/>
            <person name="Oren A."/>
            <person name="Chaudhuri R.R."/>
            <person name="La Ragione R."/>
            <person name="Hildebrand F."/>
            <person name="Pallen M.J."/>
        </authorList>
    </citation>
    <scope>NUCLEOTIDE SEQUENCE</scope>
    <source>
        <strain evidence="2">CHK199-13235</strain>
    </source>
</reference>
<evidence type="ECO:0000259" key="1">
    <source>
        <dbReference type="Pfam" id="PF08241"/>
    </source>
</evidence>
<dbReference type="CDD" id="cd02440">
    <property type="entry name" value="AdoMet_MTases"/>
    <property type="match status" value="1"/>
</dbReference>
<keyword evidence="2" id="KW-0808">Transferase</keyword>
<dbReference type="GO" id="GO:0008757">
    <property type="term" value="F:S-adenosylmethionine-dependent methyltransferase activity"/>
    <property type="evidence" value="ECO:0007669"/>
    <property type="project" value="InterPro"/>
</dbReference>
<dbReference type="Gene3D" id="3.40.50.150">
    <property type="entry name" value="Vaccinia Virus protein VP39"/>
    <property type="match status" value="1"/>
</dbReference>
<dbReference type="PANTHER" id="PTHR43460">
    <property type="entry name" value="METHYLTRANSFERASE"/>
    <property type="match status" value="1"/>
</dbReference>
<keyword evidence="2" id="KW-0489">Methyltransferase</keyword>
<evidence type="ECO:0000313" key="3">
    <source>
        <dbReference type="Proteomes" id="UP000824002"/>
    </source>
</evidence>
<dbReference type="Proteomes" id="UP000824002">
    <property type="component" value="Unassembled WGS sequence"/>
</dbReference>
<organism evidence="2 3">
    <name type="scientific">Candidatus Merdivicinus excrementipullorum</name>
    <dbReference type="NCBI Taxonomy" id="2840867"/>
    <lineage>
        <taxon>Bacteria</taxon>
        <taxon>Bacillati</taxon>
        <taxon>Bacillota</taxon>
        <taxon>Clostridia</taxon>
        <taxon>Eubacteriales</taxon>
        <taxon>Oscillospiraceae</taxon>
        <taxon>Oscillospiraceae incertae sedis</taxon>
        <taxon>Candidatus Merdivicinus</taxon>
    </lineage>
</organism>
<dbReference type="Pfam" id="PF08241">
    <property type="entry name" value="Methyltransf_11"/>
    <property type="match status" value="1"/>
</dbReference>